<name>A0ABZ1BR92_9FIRM</name>
<evidence type="ECO:0000256" key="1">
    <source>
        <dbReference type="SAM" id="Phobius"/>
    </source>
</evidence>
<dbReference type="Proteomes" id="UP001333102">
    <property type="component" value="Chromosome"/>
</dbReference>
<proteinExistence type="predicted"/>
<dbReference type="EMBL" id="CP141614">
    <property type="protein sequence ID" value="WRP15111.1"/>
    <property type="molecule type" value="Genomic_DNA"/>
</dbReference>
<protein>
    <submittedName>
        <fullName evidence="2">DUF624 domain-containing protein</fullName>
    </submittedName>
</protein>
<keyword evidence="3" id="KW-1185">Reference proteome</keyword>
<gene>
    <name evidence="2" type="ORF">VLY81_02745</name>
</gene>
<dbReference type="RefSeq" id="WP_324669501.1">
    <property type="nucleotide sequence ID" value="NZ_CP141614.1"/>
</dbReference>
<sequence length="241" mass="25371">MGESLARAGRALARGFRLSYDYLGMVLVGSSLYFVVGLAPAILTLTAALQVPSLVTLLPFLGTLVLLTLPGFTALLAVSRQLAEGEEVPALRGLWRAFRTHFVKAAALAAAGCLILLVLAADLLFFLQAGSAVVRALAGMWVWLLIFALTVTIWAPAVMVWLGKGVGSALRQAALIVLDNLVVTWIVVAVLGVLGIVSTLLGAPLLLLFGGMSAFLVTAAMEAILDRYRSLQADGKAGEQR</sequence>
<organism evidence="2 3">
    <name type="scientific">Geochorda subterranea</name>
    <dbReference type="NCBI Taxonomy" id="3109564"/>
    <lineage>
        <taxon>Bacteria</taxon>
        <taxon>Bacillati</taxon>
        <taxon>Bacillota</taxon>
        <taxon>Limnochordia</taxon>
        <taxon>Limnochordales</taxon>
        <taxon>Geochordaceae</taxon>
        <taxon>Geochorda</taxon>
    </lineage>
</organism>
<evidence type="ECO:0000313" key="3">
    <source>
        <dbReference type="Proteomes" id="UP001333102"/>
    </source>
</evidence>
<feature type="transmembrane region" description="Helical" evidence="1">
    <location>
        <begin position="105"/>
        <end position="128"/>
    </location>
</feature>
<keyword evidence="1" id="KW-1133">Transmembrane helix</keyword>
<feature type="transmembrane region" description="Helical" evidence="1">
    <location>
        <begin position="140"/>
        <end position="162"/>
    </location>
</feature>
<keyword evidence="1" id="KW-0812">Transmembrane</keyword>
<feature type="transmembrane region" description="Helical" evidence="1">
    <location>
        <begin position="20"/>
        <end position="45"/>
    </location>
</feature>
<feature type="transmembrane region" description="Helical" evidence="1">
    <location>
        <begin position="57"/>
        <end position="78"/>
    </location>
</feature>
<dbReference type="InterPro" id="IPR006938">
    <property type="entry name" value="DUF624"/>
</dbReference>
<reference evidence="3" key="1">
    <citation type="submission" date="2023-12" db="EMBL/GenBank/DDBJ databases">
        <title>Novel isolates from deep terrestrial aquifers shed light on the physiology and ecology of the class Limnochordia.</title>
        <authorList>
            <person name="Karnachuk O.V."/>
            <person name="Lukina A.P."/>
            <person name="Avakyan M.R."/>
            <person name="Kadnikov V."/>
            <person name="Begmatov S."/>
            <person name="Beletsky A.V."/>
            <person name="Mardanov A.V."/>
            <person name="Ravin N.V."/>
        </authorList>
    </citation>
    <scope>NUCLEOTIDE SEQUENCE [LARGE SCALE GENOMIC DNA]</scope>
    <source>
        <strain evidence="3">LN</strain>
    </source>
</reference>
<feature type="transmembrane region" description="Helical" evidence="1">
    <location>
        <begin position="203"/>
        <end position="225"/>
    </location>
</feature>
<dbReference type="Pfam" id="PF04854">
    <property type="entry name" value="DUF624"/>
    <property type="match status" value="1"/>
</dbReference>
<keyword evidence="1" id="KW-0472">Membrane</keyword>
<accession>A0ABZ1BR92</accession>
<evidence type="ECO:0000313" key="2">
    <source>
        <dbReference type="EMBL" id="WRP15111.1"/>
    </source>
</evidence>
<feature type="transmembrane region" description="Helical" evidence="1">
    <location>
        <begin position="174"/>
        <end position="197"/>
    </location>
</feature>